<name>A0AA88LH62_ARTSF</name>
<feature type="non-terminal residue" evidence="2">
    <location>
        <position position="1"/>
    </location>
</feature>
<feature type="compositionally biased region" description="Basic and acidic residues" evidence="1">
    <location>
        <begin position="134"/>
        <end position="152"/>
    </location>
</feature>
<dbReference type="Proteomes" id="UP001187531">
    <property type="component" value="Unassembled WGS sequence"/>
</dbReference>
<comment type="caution">
    <text evidence="2">The sequence shown here is derived from an EMBL/GenBank/DDBJ whole genome shotgun (WGS) entry which is preliminary data.</text>
</comment>
<evidence type="ECO:0000313" key="2">
    <source>
        <dbReference type="EMBL" id="KAK2721530.1"/>
    </source>
</evidence>
<dbReference type="EMBL" id="JAVRJZ010000006">
    <property type="protein sequence ID" value="KAK2721530.1"/>
    <property type="molecule type" value="Genomic_DNA"/>
</dbReference>
<gene>
    <name evidence="2" type="ORF">QYM36_003726</name>
</gene>
<protein>
    <submittedName>
        <fullName evidence="2">Uncharacterized protein</fullName>
    </submittedName>
</protein>
<sequence length="193" mass="22660">FEFTKPRENNYFIMLFGKVLSAPRYPDEEIWLDGRKQIEIRNLKIEQSDNMSKCKEPKIEILLKKQSKEEQKGFKAMIIGRFQRNPDLKDDGTKPTSWMFQRSSPVANNDILNADQTENKSCWRKLKGFFKQTKKDNKPNTVDGEKEPEARKAQSQYLNDNAQEHYHLEKEVNLNFESRECCSLTPLDHAAVE</sequence>
<reference evidence="2" key="1">
    <citation type="submission" date="2023-07" db="EMBL/GenBank/DDBJ databases">
        <title>Chromosome-level genome assembly of Artemia franciscana.</title>
        <authorList>
            <person name="Jo E."/>
        </authorList>
    </citation>
    <scope>NUCLEOTIDE SEQUENCE</scope>
    <source>
        <tissue evidence="2">Whole body</tissue>
    </source>
</reference>
<feature type="non-terminal residue" evidence="2">
    <location>
        <position position="193"/>
    </location>
</feature>
<feature type="region of interest" description="Disordered" evidence="1">
    <location>
        <begin position="134"/>
        <end position="153"/>
    </location>
</feature>
<accession>A0AA88LH62</accession>
<keyword evidence="3" id="KW-1185">Reference proteome</keyword>
<organism evidence="2 3">
    <name type="scientific">Artemia franciscana</name>
    <name type="common">Brine shrimp</name>
    <name type="synonym">Artemia sanfranciscana</name>
    <dbReference type="NCBI Taxonomy" id="6661"/>
    <lineage>
        <taxon>Eukaryota</taxon>
        <taxon>Metazoa</taxon>
        <taxon>Ecdysozoa</taxon>
        <taxon>Arthropoda</taxon>
        <taxon>Crustacea</taxon>
        <taxon>Branchiopoda</taxon>
        <taxon>Anostraca</taxon>
        <taxon>Artemiidae</taxon>
        <taxon>Artemia</taxon>
    </lineage>
</organism>
<dbReference type="AlphaFoldDB" id="A0AA88LH62"/>
<evidence type="ECO:0000256" key="1">
    <source>
        <dbReference type="SAM" id="MobiDB-lite"/>
    </source>
</evidence>
<evidence type="ECO:0000313" key="3">
    <source>
        <dbReference type="Proteomes" id="UP001187531"/>
    </source>
</evidence>
<proteinExistence type="predicted"/>